<dbReference type="InterPro" id="IPR003961">
    <property type="entry name" value="FN3_dom"/>
</dbReference>
<accession>A0ABD0RQ67</accession>
<dbReference type="CDD" id="cd00063">
    <property type="entry name" value="FN3"/>
    <property type="match status" value="1"/>
</dbReference>
<evidence type="ECO:0000313" key="3">
    <source>
        <dbReference type="EMBL" id="KAL0200677.1"/>
    </source>
</evidence>
<evidence type="ECO:0000313" key="4">
    <source>
        <dbReference type="Proteomes" id="UP001529510"/>
    </source>
</evidence>
<organism evidence="3 4">
    <name type="scientific">Cirrhinus mrigala</name>
    <name type="common">Mrigala</name>
    <dbReference type="NCBI Taxonomy" id="683832"/>
    <lineage>
        <taxon>Eukaryota</taxon>
        <taxon>Metazoa</taxon>
        <taxon>Chordata</taxon>
        <taxon>Craniata</taxon>
        <taxon>Vertebrata</taxon>
        <taxon>Euteleostomi</taxon>
        <taxon>Actinopterygii</taxon>
        <taxon>Neopterygii</taxon>
        <taxon>Teleostei</taxon>
        <taxon>Ostariophysi</taxon>
        <taxon>Cypriniformes</taxon>
        <taxon>Cyprinidae</taxon>
        <taxon>Labeoninae</taxon>
        <taxon>Labeonini</taxon>
        <taxon>Cirrhinus</taxon>
    </lineage>
</organism>
<protein>
    <recommendedName>
        <fullName evidence="2">Fibronectin type-III domain-containing protein</fullName>
    </recommendedName>
</protein>
<keyword evidence="4" id="KW-1185">Reference proteome</keyword>
<dbReference type="InterPro" id="IPR036116">
    <property type="entry name" value="FN3_sf"/>
</dbReference>
<proteinExistence type="predicted"/>
<feature type="non-terminal residue" evidence="3">
    <location>
        <position position="1"/>
    </location>
</feature>
<dbReference type="InterPro" id="IPR013783">
    <property type="entry name" value="Ig-like_fold"/>
</dbReference>
<dbReference type="EMBL" id="JAMKFB020000002">
    <property type="protein sequence ID" value="KAL0200677.1"/>
    <property type="molecule type" value="Genomic_DNA"/>
</dbReference>
<feature type="transmembrane region" description="Helical" evidence="1">
    <location>
        <begin position="71"/>
        <end position="88"/>
    </location>
</feature>
<dbReference type="PROSITE" id="PS50853">
    <property type="entry name" value="FN3"/>
    <property type="match status" value="1"/>
</dbReference>
<dbReference type="AlphaFoldDB" id="A0ABD0RQ67"/>
<dbReference type="Gene3D" id="2.60.40.10">
    <property type="entry name" value="Immunoglobulins"/>
    <property type="match status" value="1"/>
</dbReference>
<keyword evidence="1" id="KW-0812">Transmembrane</keyword>
<feature type="domain" description="Fibronectin type-III" evidence="2">
    <location>
        <begin position="1"/>
        <end position="45"/>
    </location>
</feature>
<evidence type="ECO:0000256" key="1">
    <source>
        <dbReference type="SAM" id="Phobius"/>
    </source>
</evidence>
<gene>
    <name evidence="3" type="ORF">M9458_003864</name>
</gene>
<sequence length="89" mass="9794">LYKGEDTSFQISGLQINTDYRFRVYVTQELCGPLSPSSHFTLRRTELALPGDLNMAEALKPSGMFATDERFAAVLVGAFAALSFLIAFV</sequence>
<dbReference type="SUPFAM" id="SSF49265">
    <property type="entry name" value="Fibronectin type III"/>
    <property type="match status" value="1"/>
</dbReference>
<comment type="caution">
    <text evidence="3">The sequence shown here is derived from an EMBL/GenBank/DDBJ whole genome shotgun (WGS) entry which is preliminary data.</text>
</comment>
<name>A0ABD0RQ67_CIRMR</name>
<reference evidence="3 4" key="1">
    <citation type="submission" date="2024-05" db="EMBL/GenBank/DDBJ databases">
        <title>Genome sequencing and assembly of Indian major carp, Cirrhinus mrigala (Hamilton, 1822).</title>
        <authorList>
            <person name="Mohindra V."/>
            <person name="Chowdhury L.M."/>
            <person name="Lal K."/>
            <person name="Jena J.K."/>
        </authorList>
    </citation>
    <scope>NUCLEOTIDE SEQUENCE [LARGE SCALE GENOMIC DNA]</scope>
    <source>
        <strain evidence="3">CM1030</strain>
        <tissue evidence="3">Blood</tissue>
    </source>
</reference>
<feature type="non-terminal residue" evidence="3">
    <location>
        <position position="89"/>
    </location>
</feature>
<dbReference type="Proteomes" id="UP001529510">
    <property type="component" value="Unassembled WGS sequence"/>
</dbReference>
<keyword evidence="1" id="KW-0472">Membrane</keyword>
<keyword evidence="1" id="KW-1133">Transmembrane helix</keyword>
<evidence type="ECO:0000259" key="2">
    <source>
        <dbReference type="PROSITE" id="PS50853"/>
    </source>
</evidence>